<dbReference type="RefSeq" id="WP_189467832.1">
    <property type="nucleotide sequence ID" value="NZ_BMXS01000005.1"/>
</dbReference>
<name>A0ABQ2YLZ9_9GAMM</name>
<evidence type="ECO:0000313" key="2">
    <source>
        <dbReference type="Proteomes" id="UP000653056"/>
    </source>
</evidence>
<dbReference type="Proteomes" id="UP000653056">
    <property type="component" value="Unassembled WGS sequence"/>
</dbReference>
<protein>
    <submittedName>
        <fullName evidence="1">Uncharacterized protein</fullName>
    </submittedName>
</protein>
<reference evidence="2" key="1">
    <citation type="journal article" date="2019" name="Int. J. Syst. Evol. Microbiol.">
        <title>The Global Catalogue of Microorganisms (GCM) 10K type strain sequencing project: providing services to taxonomists for standard genome sequencing and annotation.</title>
        <authorList>
            <consortium name="The Broad Institute Genomics Platform"/>
            <consortium name="The Broad Institute Genome Sequencing Center for Infectious Disease"/>
            <person name="Wu L."/>
            <person name="Ma J."/>
        </authorList>
    </citation>
    <scope>NUCLEOTIDE SEQUENCE [LARGE SCALE GENOMIC DNA]</scope>
    <source>
        <strain evidence="2">KCTC 22228</strain>
    </source>
</reference>
<keyword evidence="2" id="KW-1185">Reference proteome</keyword>
<comment type="caution">
    <text evidence="1">The sequence shown here is derived from an EMBL/GenBank/DDBJ whole genome shotgun (WGS) entry which is preliminary data.</text>
</comment>
<organism evidence="1 2">
    <name type="scientific">Litchfieldella qijiaojingensis</name>
    <dbReference type="NCBI Taxonomy" id="980347"/>
    <lineage>
        <taxon>Bacteria</taxon>
        <taxon>Pseudomonadati</taxon>
        <taxon>Pseudomonadota</taxon>
        <taxon>Gammaproteobacteria</taxon>
        <taxon>Oceanospirillales</taxon>
        <taxon>Halomonadaceae</taxon>
        <taxon>Litchfieldella</taxon>
    </lineage>
</organism>
<proteinExistence type="predicted"/>
<gene>
    <name evidence="1" type="ORF">GCM10007160_15370</name>
</gene>
<evidence type="ECO:0000313" key="1">
    <source>
        <dbReference type="EMBL" id="GGX88793.1"/>
    </source>
</evidence>
<sequence length="60" mass="6824">MELKRLAENVLVGVMVNLMVGSALISERPDFTIPPISSMSFDVELKAKIEMEERNMDQNR</sequence>
<dbReference type="EMBL" id="BMXS01000005">
    <property type="protein sequence ID" value="GGX88793.1"/>
    <property type="molecule type" value="Genomic_DNA"/>
</dbReference>
<accession>A0ABQ2YLZ9</accession>